<keyword evidence="3" id="KW-1185">Reference proteome</keyword>
<name>A0ABT0MRR8_9GAMM</name>
<accession>A0ABT0MRR8</accession>
<dbReference type="Gene3D" id="1.10.260.40">
    <property type="entry name" value="lambda repressor-like DNA-binding domains"/>
    <property type="match status" value="1"/>
</dbReference>
<reference evidence="2 3" key="1">
    <citation type="submission" date="2022-02" db="EMBL/GenBank/DDBJ databases">
        <title>Description of Brenneria tiliae sp. nov. isolated from symptomatic Tilia x moltkei and Tilia x europaea trees in the UK.</title>
        <authorList>
            <person name="Kile H."/>
        </authorList>
    </citation>
    <scope>NUCLEOTIDE SEQUENCE [LARGE SCALE GENOMIC DNA]</scope>
    <source>
        <strain evidence="2 3">MC1SB4.1</strain>
    </source>
</reference>
<evidence type="ECO:0000259" key="1">
    <source>
        <dbReference type="PROSITE" id="PS50943"/>
    </source>
</evidence>
<dbReference type="RefSeq" id="WP_249244190.1">
    <property type="nucleotide sequence ID" value="NZ_JAKPBZ010000108.1"/>
</dbReference>
<dbReference type="InterPro" id="IPR001387">
    <property type="entry name" value="Cro/C1-type_HTH"/>
</dbReference>
<dbReference type="SUPFAM" id="SSF47413">
    <property type="entry name" value="lambda repressor-like DNA-binding domains"/>
    <property type="match status" value="1"/>
</dbReference>
<dbReference type="InterPro" id="IPR010982">
    <property type="entry name" value="Lambda_DNA-bd_dom_sf"/>
</dbReference>
<proteinExistence type="predicted"/>
<dbReference type="EMBL" id="JAKPBZ010000108">
    <property type="protein sequence ID" value="MCL2892497.1"/>
    <property type="molecule type" value="Genomic_DNA"/>
</dbReference>
<evidence type="ECO:0000313" key="3">
    <source>
        <dbReference type="Proteomes" id="UP001203069"/>
    </source>
</evidence>
<dbReference type="PRINTS" id="PR00030">
    <property type="entry name" value="HTHCRO"/>
</dbReference>
<organism evidence="2 3">
    <name type="scientific">Brenneria tiliae</name>
    <dbReference type="NCBI Taxonomy" id="2914984"/>
    <lineage>
        <taxon>Bacteria</taxon>
        <taxon>Pseudomonadati</taxon>
        <taxon>Pseudomonadota</taxon>
        <taxon>Gammaproteobacteria</taxon>
        <taxon>Enterobacterales</taxon>
        <taxon>Pectobacteriaceae</taxon>
        <taxon>Brenneria</taxon>
    </lineage>
</organism>
<dbReference type="SMART" id="SM00530">
    <property type="entry name" value="HTH_XRE"/>
    <property type="match status" value="1"/>
</dbReference>
<dbReference type="CDD" id="cd00093">
    <property type="entry name" value="HTH_XRE"/>
    <property type="match status" value="1"/>
</dbReference>
<evidence type="ECO:0000313" key="2">
    <source>
        <dbReference type="EMBL" id="MCL2892497.1"/>
    </source>
</evidence>
<sequence>MKTLSERLKKKRLELNMTQAELAQKVGVKQQSIQLIEAGETKRPRFLFEIAKALGCDPSWLQYGDSDGKAA</sequence>
<comment type="caution">
    <text evidence="2">The sequence shown here is derived from an EMBL/GenBank/DDBJ whole genome shotgun (WGS) entry which is preliminary data.</text>
</comment>
<dbReference type="Proteomes" id="UP001203069">
    <property type="component" value="Unassembled WGS sequence"/>
</dbReference>
<dbReference type="Pfam" id="PF01381">
    <property type="entry name" value="HTH_3"/>
    <property type="match status" value="1"/>
</dbReference>
<dbReference type="PROSITE" id="PS50943">
    <property type="entry name" value="HTH_CROC1"/>
    <property type="match status" value="1"/>
</dbReference>
<protein>
    <submittedName>
        <fullName evidence="2">Helix-turn-helix transcriptional regulator</fullName>
    </submittedName>
</protein>
<feature type="domain" description="HTH cro/C1-type" evidence="1">
    <location>
        <begin position="8"/>
        <end position="61"/>
    </location>
</feature>
<dbReference type="InterPro" id="IPR000655">
    <property type="entry name" value="Cro-like"/>
</dbReference>
<gene>
    <name evidence="2" type="ORF">MFP26_07290</name>
</gene>